<name>A0AAJ8MMG0_9TREE</name>
<proteinExistence type="predicted"/>
<sequence>MSDPSNKSTLSSCLTGKPSNAETDSSTRPFLESYRKSARVKPDLPSFGDMPAGEISKLSKATMEFVYSNPGSMGEGRKDGSTNKNI</sequence>
<feature type="region of interest" description="Disordered" evidence="1">
    <location>
        <begin position="67"/>
        <end position="86"/>
    </location>
</feature>
<reference evidence="2" key="2">
    <citation type="submission" date="2024-02" db="EMBL/GenBank/DDBJ databases">
        <title>Comparative genomics of Cryptococcus and Kwoniella reveals pathogenesis evolution and contrasting modes of karyotype evolution via chromosome fusion or intercentromeric recombination.</title>
        <authorList>
            <person name="Coelho M.A."/>
            <person name="David-Palma M."/>
            <person name="Shea T."/>
            <person name="Bowers K."/>
            <person name="McGinley-Smith S."/>
            <person name="Mohammad A.W."/>
            <person name="Gnirke A."/>
            <person name="Yurkov A.M."/>
            <person name="Nowrousian M."/>
            <person name="Sun S."/>
            <person name="Cuomo C.A."/>
            <person name="Heitman J."/>
        </authorList>
    </citation>
    <scope>NUCLEOTIDE SEQUENCE</scope>
    <source>
        <strain evidence="2">CBS 10737</strain>
    </source>
</reference>
<evidence type="ECO:0000256" key="1">
    <source>
        <dbReference type="SAM" id="MobiDB-lite"/>
    </source>
</evidence>
<protein>
    <submittedName>
        <fullName evidence="2">Uncharacterized protein</fullName>
    </submittedName>
</protein>
<dbReference type="RefSeq" id="XP_070058728.1">
    <property type="nucleotide sequence ID" value="XM_070202627.1"/>
</dbReference>
<organism evidence="2 3">
    <name type="scientific">Kwoniella pini CBS 10737</name>
    <dbReference type="NCBI Taxonomy" id="1296096"/>
    <lineage>
        <taxon>Eukaryota</taxon>
        <taxon>Fungi</taxon>
        <taxon>Dikarya</taxon>
        <taxon>Basidiomycota</taxon>
        <taxon>Agaricomycotina</taxon>
        <taxon>Tremellomycetes</taxon>
        <taxon>Tremellales</taxon>
        <taxon>Cryptococcaceae</taxon>
        <taxon>Kwoniella</taxon>
    </lineage>
</organism>
<dbReference type="GeneID" id="96955717"/>
<feature type="compositionally biased region" description="Basic and acidic residues" evidence="1">
    <location>
        <begin position="75"/>
        <end position="86"/>
    </location>
</feature>
<gene>
    <name evidence="2" type="ORF">I206_102832</name>
</gene>
<accession>A0AAJ8MMG0</accession>
<evidence type="ECO:0000313" key="3">
    <source>
        <dbReference type="Proteomes" id="UP000094020"/>
    </source>
</evidence>
<feature type="region of interest" description="Disordered" evidence="1">
    <location>
        <begin position="1"/>
        <end position="29"/>
    </location>
</feature>
<feature type="compositionally biased region" description="Polar residues" evidence="1">
    <location>
        <begin position="1"/>
        <end position="28"/>
    </location>
</feature>
<keyword evidence="3" id="KW-1185">Reference proteome</keyword>
<dbReference type="AlphaFoldDB" id="A0AAJ8MMG0"/>
<dbReference type="EMBL" id="CP144521">
    <property type="protein sequence ID" value="WWC68896.1"/>
    <property type="molecule type" value="Genomic_DNA"/>
</dbReference>
<reference evidence="2" key="1">
    <citation type="submission" date="2013-07" db="EMBL/GenBank/DDBJ databases">
        <authorList>
            <consortium name="The Broad Institute Genome Sequencing Platform"/>
            <person name="Cuomo C."/>
            <person name="Litvintseva A."/>
            <person name="Chen Y."/>
            <person name="Heitman J."/>
            <person name="Sun S."/>
            <person name="Springer D."/>
            <person name="Dromer F."/>
            <person name="Young S.K."/>
            <person name="Zeng Q."/>
            <person name="Gargeya S."/>
            <person name="Fitzgerald M."/>
            <person name="Abouelleil A."/>
            <person name="Alvarado L."/>
            <person name="Berlin A.M."/>
            <person name="Chapman S.B."/>
            <person name="Dewar J."/>
            <person name="Goldberg J."/>
            <person name="Griggs A."/>
            <person name="Gujja S."/>
            <person name="Hansen M."/>
            <person name="Howarth C."/>
            <person name="Imamovic A."/>
            <person name="Larimer J."/>
            <person name="McCowan C."/>
            <person name="Murphy C."/>
            <person name="Pearson M."/>
            <person name="Priest M."/>
            <person name="Roberts A."/>
            <person name="Saif S."/>
            <person name="Shea T."/>
            <person name="Sykes S."/>
            <person name="Wortman J."/>
            <person name="Nusbaum C."/>
            <person name="Birren B."/>
        </authorList>
    </citation>
    <scope>NUCLEOTIDE SEQUENCE</scope>
    <source>
        <strain evidence="2">CBS 10737</strain>
    </source>
</reference>
<dbReference type="KEGG" id="kpin:96955717"/>
<evidence type="ECO:0000313" key="2">
    <source>
        <dbReference type="EMBL" id="WWC68896.1"/>
    </source>
</evidence>
<dbReference type="Proteomes" id="UP000094020">
    <property type="component" value="Chromosome 3"/>
</dbReference>